<sequence length="80" mass="9121">MADRAKKIKFLLKNIKNQRESLGYSQEYVALKMNMSQNAYSKIETGKSAITVERLYDIASVLLTTPEKLMQTTMKLSNSD</sequence>
<dbReference type="Proteomes" id="UP000318733">
    <property type="component" value="Unassembled WGS sequence"/>
</dbReference>
<evidence type="ECO:0000259" key="2">
    <source>
        <dbReference type="PROSITE" id="PS50943"/>
    </source>
</evidence>
<dbReference type="EMBL" id="VLPK01000007">
    <property type="protein sequence ID" value="TSJ36430.1"/>
    <property type="molecule type" value="Genomic_DNA"/>
</dbReference>
<evidence type="ECO:0000313" key="3">
    <source>
        <dbReference type="EMBL" id="TSJ36430.1"/>
    </source>
</evidence>
<proteinExistence type="predicted"/>
<gene>
    <name evidence="3" type="ORF">FO440_23300</name>
</gene>
<dbReference type="GO" id="GO:0003677">
    <property type="term" value="F:DNA binding"/>
    <property type="evidence" value="ECO:0007669"/>
    <property type="project" value="UniProtKB-KW"/>
</dbReference>
<evidence type="ECO:0000313" key="4">
    <source>
        <dbReference type="Proteomes" id="UP000318733"/>
    </source>
</evidence>
<dbReference type="OrthoDB" id="798409at2"/>
<keyword evidence="4" id="KW-1185">Reference proteome</keyword>
<comment type="caution">
    <text evidence="3">The sequence shown here is derived from an EMBL/GenBank/DDBJ whole genome shotgun (WGS) entry which is preliminary data.</text>
</comment>
<dbReference type="PROSITE" id="PS50943">
    <property type="entry name" value="HTH_CROC1"/>
    <property type="match status" value="1"/>
</dbReference>
<keyword evidence="1" id="KW-0238">DNA-binding</keyword>
<dbReference type="SUPFAM" id="SSF47413">
    <property type="entry name" value="lambda repressor-like DNA-binding domains"/>
    <property type="match status" value="1"/>
</dbReference>
<dbReference type="SMART" id="SM00530">
    <property type="entry name" value="HTH_XRE"/>
    <property type="match status" value="1"/>
</dbReference>
<dbReference type="PANTHER" id="PTHR46558:SF15">
    <property type="entry name" value="HELIX-TURN-HELIX DOMAIN PROTEIN"/>
    <property type="match status" value="1"/>
</dbReference>
<dbReference type="CDD" id="cd00093">
    <property type="entry name" value="HTH_XRE"/>
    <property type="match status" value="1"/>
</dbReference>
<protein>
    <submittedName>
        <fullName evidence="3">Helix-turn-helix transcriptional regulator</fullName>
    </submittedName>
</protein>
<feature type="domain" description="HTH cro/C1-type" evidence="2">
    <location>
        <begin position="15"/>
        <end position="69"/>
    </location>
</feature>
<dbReference type="InterPro" id="IPR010982">
    <property type="entry name" value="Lambda_DNA-bd_dom_sf"/>
</dbReference>
<name>A0A556M955_9SPHI</name>
<accession>A0A556M955</accession>
<dbReference type="Pfam" id="PF01381">
    <property type="entry name" value="HTH_3"/>
    <property type="match status" value="1"/>
</dbReference>
<dbReference type="InterPro" id="IPR001387">
    <property type="entry name" value="Cro/C1-type_HTH"/>
</dbReference>
<dbReference type="RefSeq" id="WP_144250721.1">
    <property type="nucleotide sequence ID" value="NZ_VLPK01000007.1"/>
</dbReference>
<evidence type="ECO:0000256" key="1">
    <source>
        <dbReference type="ARBA" id="ARBA00023125"/>
    </source>
</evidence>
<dbReference type="PANTHER" id="PTHR46558">
    <property type="entry name" value="TRACRIPTIONAL REGULATORY PROTEIN-RELATED-RELATED"/>
    <property type="match status" value="1"/>
</dbReference>
<reference evidence="3 4" key="1">
    <citation type="submission" date="2019-07" db="EMBL/GenBank/DDBJ databases">
        <authorList>
            <person name="Huq M.A."/>
        </authorList>
    </citation>
    <scope>NUCLEOTIDE SEQUENCE [LARGE SCALE GENOMIC DNA]</scope>
    <source>
        <strain evidence="3 4">MAH-19</strain>
    </source>
</reference>
<organism evidence="3 4">
    <name type="scientific">Mucilaginibacter corticis</name>
    <dbReference type="NCBI Taxonomy" id="2597670"/>
    <lineage>
        <taxon>Bacteria</taxon>
        <taxon>Pseudomonadati</taxon>
        <taxon>Bacteroidota</taxon>
        <taxon>Sphingobacteriia</taxon>
        <taxon>Sphingobacteriales</taxon>
        <taxon>Sphingobacteriaceae</taxon>
        <taxon>Mucilaginibacter</taxon>
    </lineage>
</organism>
<dbReference type="Gene3D" id="1.10.260.40">
    <property type="entry name" value="lambda repressor-like DNA-binding domains"/>
    <property type="match status" value="1"/>
</dbReference>
<dbReference type="AlphaFoldDB" id="A0A556M955"/>